<feature type="transmembrane region" description="Helical" evidence="12">
    <location>
        <begin position="817"/>
        <end position="836"/>
    </location>
</feature>
<evidence type="ECO:0000259" key="14">
    <source>
        <dbReference type="Pfam" id="PF10192"/>
    </source>
</evidence>
<keyword evidence="4 12" id="KW-0328">Glycosyltransferase</keyword>
<feature type="transmembrane region" description="Helical" evidence="12">
    <location>
        <begin position="714"/>
        <end position="734"/>
    </location>
</feature>
<comment type="function">
    <text evidence="10">Mannosyltransferase that operates in the biosynthetic pathway of dolichol-linked oligosaccharides, the glycan precursors employed in protein asparagine (N)-glycosylation. The assembly of dolichol-linked oligosaccharides begins on the cytosolic side of the endoplasmic reticulum membrane and finishes in its lumen. The sequential addition of sugars to dolichol pyrophosphate produces dolichol-linked oligosaccharides containing fourteen sugars, including two GlcNAcs, nine mannoses and three glucoses. Once assembled, the oligosaccharide is transferred from the lipid to nascent proteins by oligosaccharyltransferases. In the lumen of the endoplasmic reticulum, adds the eighth mannose residue in an alpha-1,6 linkage onto Man(7)GlcNAc(2)-PP-dolichol to produce Man(8)GlcNAc(2)-PP-dolichol.</text>
</comment>
<evidence type="ECO:0000256" key="5">
    <source>
        <dbReference type="ARBA" id="ARBA00022679"/>
    </source>
</evidence>
<feature type="transmembrane region" description="Helical" evidence="12">
    <location>
        <begin position="36"/>
        <end position="58"/>
    </location>
</feature>
<dbReference type="InParanoid" id="D3B0B5"/>
<organism evidence="16 17">
    <name type="scientific">Heterostelium pallidum (strain ATCC 26659 / Pp 5 / PN500)</name>
    <name type="common">Cellular slime mold</name>
    <name type="synonym">Polysphondylium pallidum</name>
    <dbReference type="NCBI Taxonomy" id="670386"/>
    <lineage>
        <taxon>Eukaryota</taxon>
        <taxon>Amoebozoa</taxon>
        <taxon>Evosea</taxon>
        <taxon>Eumycetozoa</taxon>
        <taxon>Dictyostelia</taxon>
        <taxon>Acytosteliales</taxon>
        <taxon>Acytosteliaceae</taxon>
        <taxon>Heterostelium</taxon>
    </lineage>
</organism>
<keyword evidence="6 12" id="KW-0812">Transmembrane</keyword>
<feature type="transmembrane region" description="Helical" evidence="12">
    <location>
        <begin position="890"/>
        <end position="910"/>
    </location>
</feature>
<sequence length="977" mass="111124">MSTNVRSRKSTTTTSKDSNSGGSTNKTTNIKKPSTLLDLLDGSSEIAIYFLMFIYVYICPYTKVEESFNLQAMHDILIHRFNINNYDHLEFPGVIPRTFIGALFVSVLSSPFQYVVEYFGGSKLCMLYVVRAVLGFIGVTALIRLKRSIARKFGLEVAVCFALVVISQFHLLFYISRPLPNVFALSLVVLAYAYWLDNRSTVSISLLTVAIFIFRSEVLILAGPVTLSMLIGKRLKFTNLLVVGVVTALLSVGVSVLIDSYFWQRTIYPEMEVLLFNTVENRSHEWGVSPFHWYFSSALPRALLLWLPLAFLSMLVDRRALEYLLPILLFVFLYSFLPHKELRFIFYALPIFSLGSAITIARIFKQFNKSFIYKLVSIGMIGIFGANLVLSSFFFHASSLNYPGGEAFNQLHQLHSECLEQPLNVHIDNIAAITGVSRFGEISQNWNYSKKERDVLLSDYDLLLAPNATSGFDVAGSISGFTRFQLLRTPPFIQVVKEPQIYIMTSKQLPLKCPKLNSKYHITHDPCGFVKAIAFCRGHKCIKLLIVFKCMNIKLCFLFVVISTFSLLGNSEIFKGAILSSDSWYLIDKFCFTEDDATVNVKVDFRNNPNATLLLYSDLDTVWGKISTGDLTCHERVMAASSQVNSVSGLNGKTVSVDQRRARWWYFAIANCDQNTGSHYQIDIPYYEIRANNDGDSFNSLISADQQGIPQSEIAFILFFLALLIFSIVSIVFLWHRNLESKVMKLFSIVLFFKILALFVCLIYWAMFLRYESGHKDINLAGTSLDLIARALFILLLLLVGQGWTISPFYGNVVSRVINVIMFVVILVMSVAIYLVPNVTFMPSKMYTFFYDTIPGYILLAFFLTIMIWFIVLCRNSYVKQVDIVKKKFFLYFGLIFTFWFLMMPVSVLVSHFLESWVRQKTVVIFNLVVDSIFYSIIAFLFRASKSNPYVHILNMDQKEKGVRLQENGAGGELQQA</sequence>
<gene>
    <name evidence="16" type="primary">alg12</name>
    <name evidence="16" type="ORF">PPL_01731</name>
</gene>
<dbReference type="GO" id="GO:0006487">
    <property type="term" value="P:protein N-linked glycosylation"/>
    <property type="evidence" value="ECO:0007669"/>
    <property type="project" value="TreeGrafter"/>
</dbReference>
<evidence type="ECO:0000256" key="3">
    <source>
        <dbReference type="ARBA" id="ARBA00007063"/>
    </source>
</evidence>
<protein>
    <recommendedName>
        <fullName evidence="12">Mannosyltransferase</fullName>
        <ecNumber evidence="12">2.4.1.-</ecNumber>
    </recommendedName>
</protein>
<feature type="domain" description="GPR180-like N-terminal" evidence="15">
    <location>
        <begin position="575"/>
        <end position="651"/>
    </location>
</feature>
<comment type="pathway">
    <text evidence="2">Protein modification; protein glycosylation.</text>
</comment>
<comment type="catalytic activity">
    <reaction evidence="11">
        <text>an alpha-D-Man-(1-&gt;2)-alpha-D-Man-(1-&gt;2)-alpha-D-Man-(1-&gt;3)-[alpha-D-Man-(1-&gt;2)-alpha-D-Man-(1-&gt;3)-alpha-D-Man-(1-&gt;6)]-beta-D-Man-(1-&gt;4)-beta-D-GlcNAc-(1-&gt;4)-alpha-D-GlcNAc-diphospho-di-trans,poly-cis-dolichol + a di-trans,poly-cis-dolichyl beta-D-mannosyl phosphate = an alpha-D-Man-(1-&gt;2)-alpha-D-Man-(1-&gt;2)-alpha-D-Man-(1-&gt;3)-[alpha-D-Man-(1-&gt;2)-alpha-D-Man-(1-&gt;3)-[alpha-D-Man-(1-&gt;6)]-alpha-D-Man-(1-&gt;6)]-beta-D-Man-(1-&gt;4)-beta-D-GlcNAc-(1-&gt;4)-alpha-D-GlcNAc-diphospho-di-trans,poly-cis-dolichol + a di-trans,poly-cis-dolichyl phosphate + H(+)</text>
        <dbReference type="Rhea" id="RHEA:29535"/>
        <dbReference type="Rhea" id="RHEA-COMP:19498"/>
        <dbReference type="Rhea" id="RHEA-COMP:19501"/>
        <dbReference type="Rhea" id="RHEA-COMP:19518"/>
        <dbReference type="Rhea" id="RHEA-COMP:19519"/>
        <dbReference type="ChEBI" id="CHEBI:15378"/>
        <dbReference type="ChEBI" id="CHEBI:57683"/>
        <dbReference type="ChEBI" id="CHEBI:58211"/>
        <dbReference type="ChEBI" id="CHEBI:132517"/>
        <dbReference type="ChEBI" id="CHEBI:132519"/>
        <dbReference type="EC" id="2.4.1.260"/>
    </reaction>
    <physiologicalReaction direction="left-to-right" evidence="11">
        <dbReference type="Rhea" id="RHEA:29536"/>
    </physiologicalReaction>
</comment>
<dbReference type="Pfam" id="PF03901">
    <property type="entry name" value="Glyco_transf_22"/>
    <property type="match status" value="1"/>
</dbReference>
<dbReference type="InterPro" id="IPR005599">
    <property type="entry name" value="GPI_mannosylTrfase"/>
</dbReference>
<evidence type="ECO:0000256" key="6">
    <source>
        <dbReference type="ARBA" id="ARBA00022692"/>
    </source>
</evidence>
<dbReference type="GO" id="GO:0007186">
    <property type="term" value="P:G protein-coupled receptor signaling pathway"/>
    <property type="evidence" value="ECO:0007669"/>
    <property type="project" value="InterPro"/>
</dbReference>
<dbReference type="InterPro" id="IPR019336">
    <property type="entry name" value="GPR180/TMEM145_TM"/>
</dbReference>
<evidence type="ECO:0000256" key="12">
    <source>
        <dbReference type="RuleBase" id="RU363075"/>
    </source>
</evidence>
<feature type="transmembrane region" description="Helical" evidence="12">
    <location>
        <begin position="856"/>
        <end position="878"/>
    </location>
</feature>
<comment type="similarity">
    <text evidence="3 12">Belongs to the glycosyltransferase 22 family.</text>
</comment>
<dbReference type="Pfam" id="PF10192">
    <property type="entry name" value="GPR180-TMEM145_TM"/>
    <property type="match status" value="1"/>
</dbReference>
<feature type="transmembrane region" description="Helical" evidence="12">
    <location>
        <begin position="128"/>
        <end position="147"/>
    </location>
</feature>
<dbReference type="Pfam" id="PF21892">
    <property type="entry name" value="TMEM145_N"/>
    <property type="match status" value="1"/>
</dbReference>
<feature type="transmembrane region" description="Helical" evidence="12">
    <location>
        <begin position="291"/>
        <end position="313"/>
    </location>
</feature>
<dbReference type="InterPro" id="IPR053880">
    <property type="entry name" value="GPR180-like_N"/>
</dbReference>
<keyword evidence="9 12" id="KW-0472">Membrane</keyword>
<feature type="region of interest" description="Disordered" evidence="13">
    <location>
        <begin position="1"/>
        <end position="27"/>
    </location>
</feature>
<feature type="transmembrane region" description="Helical" evidence="12">
    <location>
        <begin position="202"/>
        <end position="227"/>
    </location>
</feature>
<feature type="transmembrane region" description="Helical" evidence="12">
    <location>
        <begin position="746"/>
        <end position="767"/>
    </location>
</feature>
<dbReference type="PANTHER" id="PTHR22760">
    <property type="entry name" value="GLYCOSYLTRANSFERASE"/>
    <property type="match status" value="1"/>
</dbReference>
<feature type="transmembrane region" description="Helical" evidence="12">
    <location>
        <begin position="344"/>
        <end position="364"/>
    </location>
</feature>
<feature type="transmembrane region" description="Helical" evidence="12">
    <location>
        <begin position="94"/>
        <end position="116"/>
    </location>
</feature>
<evidence type="ECO:0000256" key="2">
    <source>
        <dbReference type="ARBA" id="ARBA00004922"/>
    </source>
</evidence>
<evidence type="ECO:0000256" key="7">
    <source>
        <dbReference type="ARBA" id="ARBA00022824"/>
    </source>
</evidence>
<name>D3B0B5_HETP5</name>
<evidence type="ECO:0000256" key="4">
    <source>
        <dbReference type="ARBA" id="ARBA00022676"/>
    </source>
</evidence>
<dbReference type="OMA" id="ANCERIP"/>
<proteinExistence type="inferred from homology"/>
<feature type="domain" description="GPR180/TMEM145 transmembrane" evidence="14">
    <location>
        <begin position="716"/>
        <end position="937"/>
    </location>
</feature>
<evidence type="ECO:0000259" key="15">
    <source>
        <dbReference type="Pfam" id="PF21892"/>
    </source>
</evidence>
<dbReference type="GO" id="GO:0005789">
    <property type="term" value="C:endoplasmic reticulum membrane"/>
    <property type="evidence" value="ECO:0007669"/>
    <property type="project" value="UniProtKB-SubCell"/>
</dbReference>
<dbReference type="RefSeq" id="XP_020436851.1">
    <property type="nucleotide sequence ID" value="XM_020572734.1"/>
</dbReference>
<dbReference type="PANTHER" id="PTHR22760:SF1">
    <property type="entry name" value="DOL-P-MAN:MAN(7)GLCNAC(2)-PP-DOL ALPHA-1,6-MANNOSYLTRANSFERASE"/>
    <property type="match status" value="1"/>
</dbReference>
<evidence type="ECO:0000313" key="16">
    <source>
        <dbReference type="EMBL" id="EFA84739.1"/>
    </source>
</evidence>
<dbReference type="STRING" id="670386.D3B0B5"/>
<keyword evidence="7 12" id="KW-0256">Endoplasmic reticulum</keyword>
<feature type="transmembrane region" description="Helical" evidence="12">
    <location>
        <begin position="787"/>
        <end position="805"/>
    </location>
</feature>
<evidence type="ECO:0000256" key="10">
    <source>
        <dbReference type="ARBA" id="ARBA00044721"/>
    </source>
</evidence>
<dbReference type="EMBL" id="ADBJ01000008">
    <property type="protein sequence ID" value="EFA84739.1"/>
    <property type="molecule type" value="Genomic_DNA"/>
</dbReference>
<evidence type="ECO:0000256" key="13">
    <source>
        <dbReference type="SAM" id="MobiDB-lite"/>
    </source>
</evidence>
<evidence type="ECO:0000313" key="17">
    <source>
        <dbReference type="Proteomes" id="UP000001396"/>
    </source>
</evidence>
<dbReference type="GO" id="GO:0052917">
    <property type="term" value="F:dol-P-Man:Man(7)GlcNAc(2)-PP-Dol alpha-1,6-mannosyltransferase activity"/>
    <property type="evidence" value="ECO:0007669"/>
    <property type="project" value="UniProtKB-EC"/>
</dbReference>
<keyword evidence="5 16" id="KW-0808">Transferase</keyword>
<keyword evidence="8 12" id="KW-1133">Transmembrane helix</keyword>
<dbReference type="GO" id="GO:0019236">
    <property type="term" value="P:response to pheromone"/>
    <property type="evidence" value="ECO:0007669"/>
    <property type="project" value="InterPro"/>
</dbReference>
<feature type="transmembrane region" description="Helical" evidence="12">
    <location>
        <begin position="179"/>
        <end position="196"/>
    </location>
</feature>
<accession>D3B0B5</accession>
<keyword evidence="17" id="KW-1185">Reference proteome</keyword>
<feature type="compositionally biased region" description="Low complexity" evidence="13">
    <location>
        <begin position="1"/>
        <end position="24"/>
    </location>
</feature>
<feature type="transmembrane region" description="Helical" evidence="12">
    <location>
        <begin position="239"/>
        <end position="263"/>
    </location>
</feature>
<feature type="transmembrane region" description="Helical" evidence="12">
    <location>
        <begin position="153"/>
        <end position="172"/>
    </location>
</feature>
<evidence type="ECO:0000256" key="11">
    <source>
        <dbReference type="ARBA" id="ARBA00048899"/>
    </source>
</evidence>
<comment type="caution">
    <text evidence="16">The sequence shown here is derived from an EMBL/GenBank/DDBJ whole genome shotgun (WGS) entry which is preliminary data.</text>
</comment>
<evidence type="ECO:0000256" key="9">
    <source>
        <dbReference type="ARBA" id="ARBA00023136"/>
    </source>
</evidence>
<feature type="transmembrane region" description="Helical" evidence="12">
    <location>
        <begin position="922"/>
        <end position="942"/>
    </location>
</feature>
<dbReference type="AlphaFoldDB" id="D3B0B5"/>
<comment type="subcellular location">
    <subcellularLocation>
        <location evidence="1 12">Endoplasmic reticulum membrane</location>
        <topology evidence="1 12">Multi-pass membrane protein</topology>
    </subcellularLocation>
</comment>
<evidence type="ECO:0000256" key="8">
    <source>
        <dbReference type="ARBA" id="ARBA00022989"/>
    </source>
</evidence>
<reference evidence="16 17" key="1">
    <citation type="journal article" date="2011" name="Genome Res.">
        <title>Phylogeny-wide analysis of social amoeba genomes highlights ancient origins for complex intercellular communication.</title>
        <authorList>
            <person name="Heidel A.J."/>
            <person name="Lawal H.M."/>
            <person name="Felder M."/>
            <person name="Schilde C."/>
            <person name="Helps N.R."/>
            <person name="Tunggal B."/>
            <person name="Rivero F."/>
            <person name="John U."/>
            <person name="Schleicher M."/>
            <person name="Eichinger L."/>
            <person name="Platzer M."/>
            <person name="Noegel A.A."/>
            <person name="Schaap P."/>
            <person name="Gloeckner G."/>
        </authorList>
    </citation>
    <scope>NUCLEOTIDE SEQUENCE [LARGE SCALE GENOMIC DNA]</scope>
    <source>
        <strain evidence="17">ATCC 26659 / Pp 5 / PN500</strain>
    </source>
</reference>
<evidence type="ECO:0000256" key="1">
    <source>
        <dbReference type="ARBA" id="ARBA00004477"/>
    </source>
</evidence>
<dbReference type="UniPathway" id="UPA00378"/>
<feature type="transmembrane region" description="Helical" evidence="12">
    <location>
        <begin position="320"/>
        <end position="338"/>
    </location>
</feature>
<feature type="transmembrane region" description="Helical" evidence="12">
    <location>
        <begin position="371"/>
        <end position="395"/>
    </location>
</feature>
<dbReference type="GeneID" id="31357259"/>
<dbReference type="Proteomes" id="UP000001396">
    <property type="component" value="Unassembled WGS sequence"/>
</dbReference>
<dbReference type="EC" id="2.4.1.-" evidence="12"/>